<dbReference type="AlphaFoldDB" id="A0ABD1F785"/>
<keyword evidence="2" id="KW-1133">Transmembrane helix</keyword>
<dbReference type="PANTHER" id="PTHR33444">
    <property type="entry name" value="SI:DKEY-19B23.12-RELATED"/>
    <property type="match status" value="1"/>
</dbReference>
<dbReference type="PANTHER" id="PTHR33444:SF2">
    <property type="entry name" value="MARVEL DOMAIN-CONTAINING PROTEIN"/>
    <property type="match status" value="1"/>
</dbReference>
<keyword evidence="4" id="KW-1185">Reference proteome</keyword>
<protein>
    <submittedName>
        <fullName evidence="3">Uncharacterized protein</fullName>
    </submittedName>
</protein>
<reference evidence="3 4" key="1">
    <citation type="submission" date="2024-05" db="EMBL/GenBank/DDBJ databases">
        <title>Genetic variation in Jamaican populations of the coffee berry borer (Hypothenemus hampei).</title>
        <authorList>
            <person name="Errbii M."/>
            <person name="Myrie A."/>
        </authorList>
    </citation>
    <scope>NUCLEOTIDE SEQUENCE [LARGE SCALE GENOMIC DNA]</scope>
    <source>
        <strain evidence="3">JA-Hopewell-2020-01-JO</strain>
        <tissue evidence="3">Whole body</tissue>
    </source>
</reference>
<evidence type="ECO:0000313" key="3">
    <source>
        <dbReference type="EMBL" id="KAL1513459.1"/>
    </source>
</evidence>
<name>A0ABD1F785_HYPHA</name>
<feature type="transmembrane region" description="Helical" evidence="2">
    <location>
        <begin position="51"/>
        <end position="71"/>
    </location>
</feature>
<feature type="transmembrane region" description="Helical" evidence="2">
    <location>
        <begin position="147"/>
        <end position="174"/>
    </location>
</feature>
<evidence type="ECO:0000256" key="2">
    <source>
        <dbReference type="SAM" id="Phobius"/>
    </source>
</evidence>
<sequence>MSERAKTVETSPTSVDVEKQDDATNTDSNDNNNHFFEEKVKERAPPGINGSLVFLYALFFTVFTVGCININKCPLNRLIPIYLVLAGFLGITSKFLSKFDNKYCFWIMTVFIFFDVIWHGVGTYVVYREYQPSYVESDPNYCNRTAYLIAFWTLTIEYTLLLLFLLLSCCYMIMRRDFRT</sequence>
<comment type="caution">
    <text evidence="3">The sequence shown here is derived from an EMBL/GenBank/DDBJ whole genome shotgun (WGS) entry which is preliminary data.</text>
</comment>
<evidence type="ECO:0000313" key="4">
    <source>
        <dbReference type="Proteomes" id="UP001566132"/>
    </source>
</evidence>
<gene>
    <name evidence="3" type="ORF">ABEB36_002867</name>
</gene>
<feature type="transmembrane region" description="Helical" evidence="2">
    <location>
        <begin position="77"/>
        <end position="96"/>
    </location>
</feature>
<accession>A0ABD1F785</accession>
<keyword evidence="2" id="KW-0812">Transmembrane</keyword>
<dbReference type="InterPro" id="IPR040350">
    <property type="entry name" value="TMEM272"/>
</dbReference>
<feature type="region of interest" description="Disordered" evidence="1">
    <location>
        <begin position="1"/>
        <end position="33"/>
    </location>
</feature>
<dbReference type="EMBL" id="JBDJPC010000002">
    <property type="protein sequence ID" value="KAL1513459.1"/>
    <property type="molecule type" value="Genomic_DNA"/>
</dbReference>
<feature type="compositionally biased region" description="Low complexity" evidence="1">
    <location>
        <begin position="23"/>
        <end position="33"/>
    </location>
</feature>
<evidence type="ECO:0000256" key="1">
    <source>
        <dbReference type="SAM" id="MobiDB-lite"/>
    </source>
</evidence>
<keyword evidence="2" id="KW-0472">Membrane</keyword>
<dbReference type="Proteomes" id="UP001566132">
    <property type="component" value="Unassembled WGS sequence"/>
</dbReference>
<organism evidence="3 4">
    <name type="scientific">Hypothenemus hampei</name>
    <name type="common">Coffee berry borer</name>
    <dbReference type="NCBI Taxonomy" id="57062"/>
    <lineage>
        <taxon>Eukaryota</taxon>
        <taxon>Metazoa</taxon>
        <taxon>Ecdysozoa</taxon>
        <taxon>Arthropoda</taxon>
        <taxon>Hexapoda</taxon>
        <taxon>Insecta</taxon>
        <taxon>Pterygota</taxon>
        <taxon>Neoptera</taxon>
        <taxon>Endopterygota</taxon>
        <taxon>Coleoptera</taxon>
        <taxon>Polyphaga</taxon>
        <taxon>Cucujiformia</taxon>
        <taxon>Curculionidae</taxon>
        <taxon>Scolytinae</taxon>
        <taxon>Hypothenemus</taxon>
    </lineage>
</organism>
<feature type="transmembrane region" description="Helical" evidence="2">
    <location>
        <begin position="103"/>
        <end position="127"/>
    </location>
</feature>
<proteinExistence type="predicted"/>